<evidence type="ECO:0000256" key="3">
    <source>
        <dbReference type="ARBA" id="ARBA00023172"/>
    </source>
</evidence>
<dbReference type="GO" id="GO:0003677">
    <property type="term" value="F:DNA binding"/>
    <property type="evidence" value="ECO:0007669"/>
    <property type="project" value="UniProtKB-KW"/>
</dbReference>
<keyword evidence="3" id="KW-0233">DNA recombination</keyword>
<comment type="caution">
    <text evidence="5">The sequence shown here is derived from an EMBL/GenBank/DDBJ whole genome shotgun (WGS) entry which is preliminary data.</text>
</comment>
<dbReference type="AlphaFoldDB" id="A0A0F9BYW6"/>
<proteinExistence type="inferred from homology"/>
<comment type="similarity">
    <text evidence="1">Belongs to the 'phage' integrase family.</text>
</comment>
<dbReference type="CDD" id="cd01185">
    <property type="entry name" value="INTN1_C_like"/>
    <property type="match status" value="1"/>
</dbReference>
<dbReference type="Pfam" id="PF00589">
    <property type="entry name" value="Phage_integrase"/>
    <property type="match status" value="1"/>
</dbReference>
<dbReference type="SUPFAM" id="SSF56349">
    <property type="entry name" value="DNA breaking-rejoining enzymes"/>
    <property type="match status" value="1"/>
</dbReference>
<dbReference type="PANTHER" id="PTHR30349">
    <property type="entry name" value="PHAGE INTEGRASE-RELATED"/>
    <property type="match status" value="1"/>
</dbReference>
<protein>
    <recommendedName>
        <fullName evidence="4">Tyr recombinase domain-containing protein</fullName>
    </recommendedName>
</protein>
<evidence type="ECO:0000256" key="2">
    <source>
        <dbReference type="ARBA" id="ARBA00023125"/>
    </source>
</evidence>
<sequence length="417" mass="49102">MASVKLLVKKHNVSKRDRKTPVYVQYNYNRDKRILINTNRKIELKFWDFENDVLRRSHPKYDTINRHIKKTKLDIETIVSNALDDGIEPNPEYILNQYYGINNGAEPNDRKGLFDYFEDYIKAKSPRVGKHTINDYHALKKHLKGYERWSRKKLEFKSINYSFYQKFMKYLSHDVVKPDGEKGLAVNTIGKTLRNLKIFLRDCARKNIIDPIDTSDFIVYQEEVENIYLTESEVNAIYELDLSKDHERERIRDLFVLGCYSGLRYSDLSSIKPANIKGDFIHLRQGKTMNHVVIPLNDIAKEIVHKYNGGIPQGIHMNDFNKMIKGIAAEAGINEEIIITQKRESVRVDTTYKKFELIASHTCRRSFCTNEYLKGTPTLFIMKISGHRTERNFLKYIKVDEQLAAQKMLEFWKTRER</sequence>
<dbReference type="InterPro" id="IPR011010">
    <property type="entry name" value="DNA_brk_join_enz"/>
</dbReference>
<dbReference type="Gene3D" id="1.10.150.130">
    <property type="match status" value="1"/>
</dbReference>
<gene>
    <name evidence="5" type="ORF">LCGC14_2388820</name>
</gene>
<organism evidence="5">
    <name type="scientific">marine sediment metagenome</name>
    <dbReference type="NCBI Taxonomy" id="412755"/>
    <lineage>
        <taxon>unclassified sequences</taxon>
        <taxon>metagenomes</taxon>
        <taxon>ecological metagenomes</taxon>
    </lineage>
</organism>
<dbReference type="Gene3D" id="1.10.443.10">
    <property type="entry name" value="Intergrase catalytic core"/>
    <property type="match status" value="1"/>
</dbReference>
<dbReference type="InterPro" id="IPR013762">
    <property type="entry name" value="Integrase-like_cat_sf"/>
</dbReference>
<dbReference type="Pfam" id="PF17293">
    <property type="entry name" value="Arm-DNA-bind_5"/>
    <property type="match status" value="1"/>
</dbReference>
<dbReference type="InterPro" id="IPR010998">
    <property type="entry name" value="Integrase_recombinase_N"/>
</dbReference>
<reference evidence="5" key="1">
    <citation type="journal article" date="2015" name="Nature">
        <title>Complex archaea that bridge the gap between prokaryotes and eukaryotes.</title>
        <authorList>
            <person name="Spang A."/>
            <person name="Saw J.H."/>
            <person name="Jorgensen S.L."/>
            <person name="Zaremba-Niedzwiedzka K."/>
            <person name="Martijn J."/>
            <person name="Lind A.E."/>
            <person name="van Eijk R."/>
            <person name="Schleper C."/>
            <person name="Guy L."/>
            <person name="Ettema T.J."/>
        </authorList>
    </citation>
    <scope>NUCLEOTIDE SEQUENCE</scope>
</reference>
<dbReference type="PROSITE" id="PS51898">
    <property type="entry name" value="TYR_RECOMBINASE"/>
    <property type="match status" value="1"/>
</dbReference>
<dbReference type="InterPro" id="IPR025269">
    <property type="entry name" value="SAM-like_dom"/>
</dbReference>
<accession>A0A0F9BYW6</accession>
<dbReference type="GO" id="GO:0015074">
    <property type="term" value="P:DNA integration"/>
    <property type="evidence" value="ECO:0007669"/>
    <property type="project" value="InterPro"/>
</dbReference>
<feature type="domain" description="Tyr recombinase" evidence="4">
    <location>
        <begin position="224"/>
        <end position="409"/>
    </location>
</feature>
<name>A0A0F9BYW6_9ZZZZ</name>
<dbReference type="InterPro" id="IPR035386">
    <property type="entry name" value="Arm-DNA-bind_5"/>
</dbReference>
<dbReference type="PANTHER" id="PTHR30349:SF64">
    <property type="entry name" value="PROPHAGE INTEGRASE INTD-RELATED"/>
    <property type="match status" value="1"/>
</dbReference>
<keyword evidence="2" id="KW-0238">DNA-binding</keyword>
<evidence type="ECO:0000259" key="4">
    <source>
        <dbReference type="PROSITE" id="PS51898"/>
    </source>
</evidence>
<dbReference type="EMBL" id="LAZR01035604">
    <property type="protein sequence ID" value="KKL27074.1"/>
    <property type="molecule type" value="Genomic_DNA"/>
</dbReference>
<dbReference type="InterPro" id="IPR050090">
    <property type="entry name" value="Tyrosine_recombinase_XerCD"/>
</dbReference>
<dbReference type="GO" id="GO:0006310">
    <property type="term" value="P:DNA recombination"/>
    <property type="evidence" value="ECO:0007669"/>
    <property type="project" value="UniProtKB-KW"/>
</dbReference>
<evidence type="ECO:0000313" key="5">
    <source>
        <dbReference type="EMBL" id="KKL27074.1"/>
    </source>
</evidence>
<dbReference type="Pfam" id="PF13102">
    <property type="entry name" value="Phage_int_SAM_5"/>
    <property type="match status" value="1"/>
</dbReference>
<evidence type="ECO:0000256" key="1">
    <source>
        <dbReference type="ARBA" id="ARBA00008857"/>
    </source>
</evidence>
<dbReference type="InterPro" id="IPR002104">
    <property type="entry name" value="Integrase_catalytic"/>
</dbReference>